<accession>A0A559ICZ9</accession>
<evidence type="ECO:0000259" key="2">
    <source>
        <dbReference type="PROSITE" id="PS51740"/>
    </source>
</evidence>
<dbReference type="Pfam" id="PF04014">
    <property type="entry name" value="MazE_antitoxin"/>
    <property type="match status" value="1"/>
</dbReference>
<dbReference type="InterPro" id="IPR007159">
    <property type="entry name" value="SpoVT-AbrB_dom"/>
</dbReference>
<reference evidence="3 4" key="1">
    <citation type="submission" date="2019-07" db="EMBL/GenBank/DDBJ databases">
        <authorList>
            <person name="Kim J."/>
        </authorList>
    </citation>
    <scope>NUCLEOTIDE SEQUENCE [LARGE SCALE GENOMIC DNA]</scope>
    <source>
        <strain evidence="3 4">N4</strain>
    </source>
</reference>
<gene>
    <name evidence="3" type="ORF">FPZ44_24640</name>
</gene>
<dbReference type="NCBIfam" id="TIGR01439">
    <property type="entry name" value="lp_hng_hel_AbrB"/>
    <property type="match status" value="1"/>
</dbReference>
<dbReference type="EMBL" id="VNJK01000007">
    <property type="protein sequence ID" value="TVX85548.1"/>
    <property type="molecule type" value="Genomic_DNA"/>
</dbReference>
<evidence type="ECO:0000256" key="1">
    <source>
        <dbReference type="PROSITE-ProRule" id="PRU01076"/>
    </source>
</evidence>
<dbReference type="PROSITE" id="PS51740">
    <property type="entry name" value="SPOVT_ABRB"/>
    <property type="match status" value="1"/>
</dbReference>
<feature type="domain" description="SpoVT-AbrB" evidence="2">
    <location>
        <begin position="4"/>
        <end position="50"/>
    </location>
</feature>
<dbReference type="GO" id="GO:0003677">
    <property type="term" value="F:DNA binding"/>
    <property type="evidence" value="ECO:0007669"/>
    <property type="project" value="UniProtKB-UniRule"/>
</dbReference>
<keyword evidence="4" id="KW-1185">Reference proteome</keyword>
<evidence type="ECO:0000313" key="4">
    <source>
        <dbReference type="Proteomes" id="UP000318102"/>
    </source>
</evidence>
<comment type="caution">
    <text evidence="3">The sequence shown here is derived from an EMBL/GenBank/DDBJ whole genome shotgun (WGS) entry which is preliminary data.</text>
</comment>
<dbReference type="AlphaFoldDB" id="A0A559ICZ9"/>
<dbReference type="Gene3D" id="2.10.260.10">
    <property type="match status" value="1"/>
</dbReference>
<name>A0A559ICZ9_9BACL</name>
<evidence type="ECO:0000313" key="3">
    <source>
        <dbReference type="EMBL" id="TVX85548.1"/>
    </source>
</evidence>
<dbReference type="SUPFAM" id="SSF89447">
    <property type="entry name" value="AbrB/MazE/MraZ-like"/>
    <property type="match status" value="1"/>
</dbReference>
<organism evidence="3 4">
    <name type="scientific">Paenibacillus agilis</name>
    <dbReference type="NCBI Taxonomy" id="3020863"/>
    <lineage>
        <taxon>Bacteria</taxon>
        <taxon>Bacillati</taxon>
        <taxon>Bacillota</taxon>
        <taxon>Bacilli</taxon>
        <taxon>Bacillales</taxon>
        <taxon>Paenibacillaceae</taxon>
        <taxon>Paenibacillus</taxon>
    </lineage>
</organism>
<dbReference type="SMART" id="SM00966">
    <property type="entry name" value="SpoVT_AbrB"/>
    <property type="match status" value="1"/>
</dbReference>
<dbReference type="OrthoDB" id="9804312at2"/>
<proteinExistence type="predicted"/>
<dbReference type="RefSeq" id="WP_144995025.1">
    <property type="nucleotide sequence ID" value="NZ_VNJK01000007.1"/>
</dbReference>
<dbReference type="InterPro" id="IPR037914">
    <property type="entry name" value="SpoVT-AbrB_sf"/>
</dbReference>
<protein>
    <submittedName>
        <fullName evidence="3">AbrB/MazE/SpoVT family DNA-binding domain-containing protein</fullName>
    </submittedName>
</protein>
<sequence>MSKSLTRPVGERGQVTIPKKVREDLKLAQQDEVVFIKVDDSSYLIKKINQEQLNQFLLLDSKGSHNISFNKDE</sequence>
<keyword evidence="1 3" id="KW-0238">DNA-binding</keyword>
<dbReference type="Proteomes" id="UP000318102">
    <property type="component" value="Unassembled WGS sequence"/>
</dbReference>